<feature type="region of interest" description="Disordered" evidence="9">
    <location>
        <begin position="1526"/>
        <end position="1553"/>
    </location>
</feature>
<dbReference type="STRING" id="39966.A0A369J3P3"/>
<gene>
    <name evidence="11" type="ORF">Hypma_002346</name>
</gene>
<accession>A0A369J3P3</accession>
<feature type="region of interest" description="Disordered" evidence="9">
    <location>
        <begin position="184"/>
        <end position="290"/>
    </location>
</feature>
<comment type="cofactor">
    <cofactor evidence="7">
        <name>Zn(2+)</name>
        <dbReference type="ChEBI" id="CHEBI:29105"/>
    </cofactor>
    <text evidence="7">Binds 1 zinc ion per subunit. In the homodimer, two zinc ions are bound between subunits.</text>
</comment>
<feature type="compositionally biased region" description="Low complexity" evidence="9">
    <location>
        <begin position="232"/>
        <end position="256"/>
    </location>
</feature>
<dbReference type="PANTHER" id="PTHR10374">
    <property type="entry name" value="LACTOYLGLUTATHIONE LYASE GLYOXALASE I"/>
    <property type="match status" value="1"/>
</dbReference>
<keyword evidence="6 8" id="KW-0456">Lyase</keyword>
<dbReference type="PROSITE" id="PS51819">
    <property type="entry name" value="VOC"/>
    <property type="match status" value="1"/>
</dbReference>
<evidence type="ECO:0000256" key="4">
    <source>
        <dbReference type="ARBA" id="ARBA00022723"/>
    </source>
</evidence>
<dbReference type="InterPro" id="IPR037523">
    <property type="entry name" value="VOC_core"/>
</dbReference>
<dbReference type="GO" id="GO:0046872">
    <property type="term" value="F:metal ion binding"/>
    <property type="evidence" value="ECO:0007669"/>
    <property type="project" value="UniProtKB-UniRule"/>
</dbReference>
<evidence type="ECO:0000256" key="2">
    <source>
        <dbReference type="ARBA" id="ARBA00010363"/>
    </source>
</evidence>
<feature type="compositionally biased region" description="Low complexity" evidence="9">
    <location>
        <begin position="211"/>
        <end position="225"/>
    </location>
</feature>
<comment type="similarity">
    <text evidence="2 8">Belongs to the glyoxalase I family.</text>
</comment>
<evidence type="ECO:0000256" key="1">
    <source>
        <dbReference type="ARBA" id="ARBA00005008"/>
    </source>
</evidence>
<comment type="pathway">
    <text evidence="1 8">Secondary metabolite metabolism; methylglyoxal degradation; (R)-lactate from methylglyoxal: step 1/2.</text>
</comment>
<evidence type="ECO:0000256" key="8">
    <source>
        <dbReference type="RuleBase" id="RU361179"/>
    </source>
</evidence>
<dbReference type="Pfam" id="PF00903">
    <property type="entry name" value="Glyoxalase"/>
    <property type="match status" value="1"/>
</dbReference>
<dbReference type="InterPro" id="IPR004361">
    <property type="entry name" value="Glyoxalase_1"/>
</dbReference>
<evidence type="ECO:0000313" key="11">
    <source>
        <dbReference type="EMBL" id="RDB16651.1"/>
    </source>
</evidence>
<evidence type="ECO:0000259" key="10">
    <source>
        <dbReference type="PROSITE" id="PS51819"/>
    </source>
</evidence>
<evidence type="ECO:0000256" key="5">
    <source>
        <dbReference type="ARBA" id="ARBA00022833"/>
    </source>
</evidence>
<keyword evidence="12" id="KW-1185">Reference proteome</keyword>
<protein>
    <recommendedName>
        <fullName evidence="3 8">Lactoylglutathione lyase</fullName>
        <ecNumber evidence="3 8">4.4.1.5</ecNumber>
    </recommendedName>
    <alternativeName>
        <fullName evidence="8">Glyoxalase I</fullName>
    </alternativeName>
</protein>
<dbReference type="GO" id="GO:0004462">
    <property type="term" value="F:lactoylglutathione lyase activity"/>
    <property type="evidence" value="ECO:0007669"/>
    <property type="project" value="UniProtKB-UniRule"/>
</dbReference>
<dbReference type="Proteomes" id="UP000076154">
    <property type="component" value="Unassembled WGS sequence"/>
</dbReference>
<proteinExistence type="inferred from homology"/>
<evidence type="ECO:0000313" key="12">
    <source>
        <dbReference type="Proteomes" id="UP000076154"/>
    </source>
</evidence>
<feature type="domain" description="VOC" evidence="10">
    <location>
        <begin position="11"/>
        <end position="156"/>
    </location>
</feature>
<evidence type="ECO:0000256" key="3">
    <source>
        <dbReference type="ARBA" id="ARBA00012081"/>
    </source>
</evidence>
<sequence length="1586" mass="176644">MPRTAETASFKFNHTMIRVKDPKVSLAFYQDVLGMDLLSEKKFDDFTLYFLAFNHDGRKLAAEEKEKSRFAREGVLELTHNHGTESDPSFQGYASGNTEPGKGFGHIAITVDDVEKACERFEKLGVAFKKRPSDGKMRNIAFILDPDGHEDFRQDDASGLFKCRICPYRGHGDSWISARNLASHVRSSEHKKQLATKQAKLKARPHRPTHDPAANAAPADSASPDSAPPDSAPVDAAPVDAAPVDSAPVDSAPVDSTPIDSAPVDSAPADIRPETTTNVDMSTPEEAGCPAQDCVTAAPAAAAPQHETVTDGIVIAEEDEIPSLSEREDNALADDGLLFNTIDDRTYENRSHHWVDAAGHRMYFSAGDPNVDPLAESLARALRRGHEEDEPTADTGYYTDEEDPLFCGFSTEETSEELEQHLFGPTANTEWFPYPDKAASSFFFVMFLTDVLFSSPRLRFSRAQQKAVLSWARELGAAVPGYDKFRQVQAVLLKELGDPTERQESSRGNVWYLNDIGQSIKKDMGNPYTRANMMLYPEDAGPQLGEVWHGDKLLRDISDHLLSPTVRHNGIIYYVDELVKCTHERWFLPKRWIRRGSDKVMMAKGFHIVVSDHGLVVQDDVQDMVEVSSFTANFVQVLDGHSGIYPIADESAKYAELMPHPLRAVAGSRPVYSIPLAIFIDDVSGNKSKQWNKHFSCYMSNGALPRTKLENEFHVRFVATSPFATPLEIMQGVRASIERSFSKPIVAWDCETKEEVLLRPYALLFAGDNPMQAELCSCAGLNSNFFCRTCHVGGTREWKQSNAGFSEVLEEGDTRKPEDTANETFQQILTALQPNVATTLVEAVRLSGIKDALAQPIIDLLVKLGQDLRKANPDGSVHSPEEVQTILTEELRKHQRRGDGITNPLIDMDGIDIHKDMPTEILHTVLLGILKYYWGQTVWLLEKGKNFTLFQTRLNSILEKGLNIPKVQADYMCQYRGGLIGKHFKTLSQIMAFAVYDLVPTNVLDAWLIMGRLTVLLWHTKIEDVDKYTTDLESCINDFLDITCKCSPSILISKPKFHFLLHLPFFIRRFGPAVLFSTERYEAYNAVFRACSIYSNRLTPSRDIAWAFAGIDRVKHIVTGGWWMDSAAKNWKCASHRVLRHILDHPEFASMVGLPTKRVREPGTLLKYPIKSKNPEFANSGSEISWQQSFAGGYANTPHHDNTAFRTALGLTSCTGDLIKTGENVIVRAERGPFSPLVFATVREVLFATVSNSCLDNIHVTVQLYDLKPALHSQLHMPVVTHSQQYVVLGPEDIECAVNLQHDCHHGQCGPFTTEALRQERELTSKTRVLIKHSDDGQYIVNTHSLHNYRQISSAIPPSLSHHSFQVADRAALHAAAATQVREKQLQPQTGDEAPYVPVAAHDNNVADNPATIDNLEFYPNDPCASDEEEDLGMTPHQEVDLALEEPAFSRPTPAGRVPKQIQKTSPTTLDKCTVPVLKALCRTLKFGLSGKKEELLQRLRSNQGVRITISDIRAAFNTVQALPAKLPKKRKHDGSSGSTDEVEPVRKKRGAVEHASRVLNEDGLRSLFFGRSSHQESETCLSETL</sequence>
<evidence type="ECO:0000256" key="9">
    <source>
        <dbReference type="SAM" id="MobiDB-lite"/>
    </source>
</evidence>
<dbReference type="InParanoid" id="A0A369J3P3"/>
<dbReference type="InterPro" id="IPR004360">
    <property type="entry name" value="Glyas_Fos-R_dOase_dom"/>
</dbReference>
<dbReference type="SUPFAM" id="SSF54593">
    <property type="entry name" value="Glyoxalase/Bleomycin resistance protein/Dihydroxybiphenyl dioxygenase"/>
    <property type="match status" value="1"/>
</dbReference>
<dbReference type="Gene3D" id="3.10.180.10">
    <property type="entry name" value="2,3-Dihydroxybiphenyl 1,2-Dioxygenase, domain 1"/>
    <property type="match status" value="1"/>
</dbReference>
<name>A0A369J3P3_HYPMA</name>
<dbReference type="InterPro" id="IPR018146">
    <property type="entry name" value="Glyoxalase_1_CS"/>
</dbReference>
<dbReference type="SUPFAM" id="SSF68906">
    <property type="entry name" value="SAP domain"/>
    <property type="match status" value="1"/>
</dbReference>
<dbReference type="InterPro" id="IPR036361">
    <property type="entry name" value="SAP_dom_sf"/>
</dbReference>
<dbReference type="UniPathway" id="UPA00619">
    <property type="reaction ID" value="UER00675"/>
</dbReference>
<organism evidence="11 12">
    <name type="scientific">Hypsizygus marmoreus</name>
    <name type="common">White beech mushroom</name>
    <name type="synonym">Agaricus marmoreus</name>
    <dbReference type="NCBI Taxonomy" id="39966"/>
    <lineage>
        <taxon>Eukaryota</taxon>
        <taxon>Fungi</taxon>
        <taxon>Dikarya</taxon>
        <taxon>Basidiomycota</taxon>
        <taxon>Agaricomycotina</taxon>
        <taxon>Agaricomycetes</taxon>
        <taxon>Agaricomycetidae</taxon>
        <taxon>Agaricales</taxon>
        <taxon>Tricholomatineae</taxon>
        <taxon>Lyophyllaceae</taxon>
        <taxon>Hypsizygus</taxon>
    </lineage>
</organism>
<comment type="caution">
    <text evidence="11">The sequence shown here is derived from an EMBL/GenBank/DDBJ whole genome shotgun (WGS) entry which is preliminary data.</text>
</comment>
<dbReference type="EC" id="4.4.1.5" evidence="3 8"/>
<evidence type="ECO:0000256" key="6">
    <source>
        <dbReference type="ARBA" id="ARBA00023239"/>
    </source>
</evidence>
<dbReference type="InterPro" id="IPR029068">
    <property type="entry name" value="Glyas_Bleomycin-R_OHBP_Dase"/>
</dbReference>
<keyword evidence="4 7" id="KW-0479">Metal-binding</keyword>
<dbReference type="OrthoDB" id="2246127at2759"/>
<feature type="binding site" evidence="7">
    <location>
        <position position="77"/>
    </location>
    <ligand>
        <name>Zn(2+)</name>
        <dbReference type="ChEBI" id="CHEBI:29105"/>
        <note>ligand shared between dimeric partners</note>
    </ligand>
</feature>
<dbReference type="PANTHER" id="PTHR10374:SF30">
    <property type="entry name" value="LACTOYLGLUTATHIONE LYASE"/>
    <property type="match status" value="1"/>
</dbReference>
<comment type="function">
    <text evidence="8">Catalyzes the conversion of hemimercaptal, formed from methylglyoxal and glutathione, to S-lactoylglutathione.</text>
</comment>
<dbReference type="NCBIfam" id="TIGR00068">
    <property type="entry name" value="glyox_I"/>
    <property type="match status" value="1"/>
</dbReference>
<evidence type="ECO:0000256" key="7">
    <source>
        <dbReference type="PIRSR" id="PIRSR604361-3"/>
    </source>
</evidence>
<reference evidence="11" key="1">
    <citation type="submission" date="2018-04" db="EMBL/GenBank/DDBJ databases">
        <title>Whole genome sequencing of Hypsizygus marmoreus.</title>
        <authorList>
            <person name="Choi I.-G."/>
            <person name="Min B."/>
            <person name="Kim J.-G."/>
            <person name="Kim S."/>
            <person name="Oh Y.-L."/>
            <person name="Kong W.-S."/>
            <person name="Park H."/>
            <person name="Jeong J."/>
            <person name="Song E.-S."/>
        </authorList>
    </citation>
    <scope>NUCLEOTIDE SEQUENCE [LARGE SCALE GENOMIC DNA]</scope>
    <source>
        <strain evidence="11">51987-8</strain>
    </source>
</reference>
<comment type="catalytic activity">
    <reaction evidence="8">
        <text>(R)-S-lactoylglutathione = methylglyoxal + glutathione</text>
        <dbReference type="Rhea" id="RHEA:19069"/>
        <dbReference type="ChEBI" id="CHEBI:17158"/>
        <dbReference type="ChEBI" id="CHEBI:57474"/>
        <dbReference type="ChEBI" id="CHEBI:57925"/>
        <dbReference type="EC" id="4.4.1.5"/>
    </reaction>
</comment>
<dbReference type="PROSITE" id="PS00934">
    <property type="entry name" value="GLYOXALASE_I_1"/>
    <property type="match status" value="1"/>
</dbReference>
<feature type="binding site" evidence="7">
    <location>
        <position position="106"/>
    </location>
    <ligand>
        <name>Zn(2+)</name>
        <dbReference type="ChEBI" id="CHEBI:29105"/>
        <note>ligand shared between dimeric partners</note>
    </ligand>
</feature>
<keyword evidence="5 7" id="KW-0862">Zinc</keyword>
<dbReference type="PROSITE" id="PS00935">
    <property type="entry name" value="GLYOXALASE_I_2"/>
    <property type="match status" value="1"/>
</dbReference>
<dbReference type="Gene3D" id="1.10.720.30">
    <property type="entry name" value="SAP domain"/>
    <property type="match status" value="1"/>
</dbReference>
<dbReference type="EMBL" id="LUEZ02000122">
    <property type="protein sequence ID" value="RDB16651.1"/>
    <property type="molecule type" value="Genomic_DNA"/>
</dbReference>
<dbReference type="CDD" id="cd07233">
    <property type="entry name" value="GlxI_Zn"/>
    <property type="match status" value="1"/>
</dbReference>